<dbReference type="EMBL" id="CP008743">
    <property type="protein sequence ID" value="ARN85210.1"/>
    <property type="molecule type" value="Genomic_DNA"/>
</dbReference>
<keyword evidence="1" id="KW-0732">Signal</keyword>
<name>A0A1W6N5Q5_9PROT</name>
<dbReference type="STRING" id="1414854.GQ61_07845"/>
<gene>
    <name evidence="2" type="ORF">GQ61_07845</name>
</gene>
<accession>A0A1W6N5Q5</accession>
<feature type="signal peptide" evidence="1">
    <location>
        <begin position="1"/>
        <end position="21"/>
    </location>
</feature>
<dbReference type="KEGG" id="naf:GQ61_07845"/>
<evidence type="ECO:0000313" key="2">
    <source>
        <dbReference type="EMBL" id="ARN85210.1"/>
    </source>
</evidence>
<keyword evidence="3" id="KW-1185">Reference proteome</keyword>
<feature type="chain" id="PRO_5012551942" evidence="1">
    <location>
        <begin position="22"/>
        <end position="394"/>
    </location>
</feature>
<organism evidence="2 3">
    <name type="scientific">Candidatus Nucleicultrix amoebiphila FS5</name>
    <dbReference type="NCBI Taxonomy" id="1414854"/>
    <lineage>
        <taxon>Bacteria</taxon>
        <taxon>Pseudomonadati</taxon>
        <taxon>Pseudomonadota</taxon>
        <taxon>Alphaproteobacteria</taxon>
        <taxon>Holosporales</taxon>
        <taxon>Candidatus Nucleicultricaceae</taxon>
        <taxon>Candidatus Nucleicultrix</taxon>
    </lineage>
</organism>
<dbReference type="AlphaFoldDB" id="A0A1W6N5Q5"/>
<evidence type="ECO:0000256" key="1">
    <source>
        <dbReference type="SAM" id="SignalP"/>
    </source>
</evidence>
<reference evidence="2 3" key="1">
    <citation type="submission" date="2014-06" db="EMBL/GenBank/DDBJ databases">
        <title>The genome of the endonuclear symbiont Nucleicultrix amoebiphila.</title>
        <authorList>
            <person name="Schulz F."/>
            <person name="Horn M."/>
        </authorList>
    </citation>
    <scope>NUCLEOTIDE SEQUENCE [LARGE SCALE GENOMIC DNA]</scope>
    <source>
        <strain evidence="2 3">FS5</strain>
    </source>
</reference>
<sequence>MKKHIILFVLSLVISPSVLKASDSSEEEKTYKIKEILDLEAFPSYQSFVSPAHYKGFNSRGQSIDLKSPRLTITYVDEDGQIIDKGKNNKLFPSSESATETFRTLETSVKHVCLGLTMHGCGIQPGIAPVTKRVSYITKPFVFSLPEPKKISNVMIVLHQNQQDDSLPPVYHVDVSLFTFDRGFIFPTRFWNFCSPSEATLITSTTGIDQAWESYFQGPVVPLQPLISLSAVDFPAILEQISNVHIPSHIQIAEIVDEDDMKYSFASSIPFGLTEKSQVRSTAPIILHPTPMNLKKIEFNVRVEGVLKSERHDYSYINSNTNGNLLVFDFPSQQTLTGFNVLQAILPQQDSEDVLTTHFRLLSIEGEALGTESIDFKIKNGQKAVTQDKDIFKD</sequence>
<proteinExistence type="predicted"/>
<protein>
    <submittedName>
        <fullName evidence="2">Uncharacterized protein</fullName>
    </submittedName>
</protein>
<dbReference type="Proteomes" id="UP000237351">
    <property type="component" value="Chromosome"/>
</dbReference>
<dbReference type="RefSeq" id="WP_085784756.1">
    <property type="nucleotide sequence ID" value="NZ_CP008743.1"/>
</dbReference>
<evidence type="ECO:0000313" key="3">
    <source>
        <dbReference type="Proteomes" id="UP000237351"/>
    </source>
</evidence>